<gene>
    <name evidence="3" type="ORF">METZ01_LOCUS176178</name>
</gene>
<dbReference type="GO" id="GO:0005886">
    <property type="term" value="C:plasma membrane"/>
    <property type="evidence" value="ECO:0007669"/>
    <property type="project" value="TreeGrafter"/>
</dbReference>
<keyword evidence="1" id="KW-0812">Transmembrane</keyword>
<feature type="transmembrane region" description="Helical" evidence="1">
    <location>
        <begin position="12"/>
        <end position="36"/>
    </location>
</feature>
<feature type="domain" description="MacB-like periplasmic core" evidence="2">
    <location>
        <begin position="15"/>
        <end position="122"/>
    </location>
</feature>
<dbReference type="GO" id="GO:0022857">
    <property type="term" value="F:transmembrane transporter activity"/>
    <property type="evidence" value="ECO:0007669"/>
    <property type="project" value="TreeGrafter"/>
</dbReference>
<protein>
    <recommendedName>
        <fullName evidence="2">MacB-like periplasmic core domain-containing protein</fullName>
    </recommendedName>
</protein>
<evidence type="ECO:0000256" key="1">
    <source>
        <dbReference type="SAM" id="Phobius"/>
    </source>
</evidence>
<dbReference type="EMBL" id="UINC01033676">
    <property type="protein sequence ID" value="SVB23324.1"/>
    <property type="molecule type" value="Genomic_DNA"/>
</dbReference>
<dbReference type="AlphaFoldDB" id="A0A382CBP5"/>
<keyword evidence="1" id="KW-0472">Membrane</keyword>
<organism evidence="3">
    <name type="scientific">marine metagenome</name>
    <dbReference type="NCBI Taxonomy" id="408172"/>
    <lineage>
        <taxon>unclassified sequences</taxon>
        <taxon>metagenomes</taxon>
        <taxon>ecological metagenomes</taxon>
    </lineage>
</organism>
<name>A0A382CBP5_9ZZZZ</name>
<dbReference type="InterPro" id="IPR050250">
    <property type="entry name" value="Macrolide_Exporter_MacB"/>
</dbReference>
<dbReference type="Pfam" id="PF12704">
    <property type="entry name" value="MacB_PCD"/>
    <property type="match status" value="1"/>
</dbReference>
<keyword evidence="1" id="KW-1133">Transmembrane helix</keyword>
<dbReference type="PANTHER" id="PTHR30572:SF4">
    <property type="entry name" value="ABC TRANSPORTER PERMEASE YTRF"/>
    <property type="match status" value="1"/>
</dbReference>
<dbReference type="PANTHER" id="PTHR30572">
    <property type="entry name" value="MEMBRANE COMPONENT OF TRANSPORTER-RELATED"/>
    <property type="match status" value="1"/>
</dbReference>
<reference evidence="3" key="1">
    <citation type="submission" date="2018-05" db="EMBL/GenBank/DDBJ databases">
        <authorList>
            <person name="Lanie J.A."/>
            <person name="Ng W.-L."/>
            <person name="Kazmierczak K.M."/>
            <person name="Andrzejewski T.M."/>
            <person name="Davidsen T.M."/>
            <person name="Wayne K.J."/>
            <person name="Tettelin H."/>
            <person name="Glass J.I."/>
            <person name="Rusch D."/>
            <person name="Podicherti R."/>
            <person name="Tsui H.-C.T."/>
            <person name="Winkler M.E."/>
        </authorList>
    </citation>
    <scope>NUCLEOTIDE SEQUENCE</scope>
</reference>
<feature type="non-terminal residue" evidence="3">
    <location>
        <position position="123"/>
    </location>
</feature>
<evidence type="ECO:0000259" key="2">
    <source>
        <dbReference type="Pfam" id="PF12704"/>
    </source>
</evidence>
<dbReference type="InterPro" id="IPR025857">
    <property type="entry name" value="MacB_PCD"/>
</dbReference>
<evidence type="ECO:0000313" key="3">
    <source>
        <dbReference type="EMBL" id="SVB23324.1"/>
    </source>
</evidence>
<sequence>MIALQSIRSNLFRATLTMLGIIIGVAAVITMVALGAGAQQAIDEQMEALGGDILSVSSGNFFSRGVARNQQTLKTGDALALAQQSASFSGVVPEIDGRRQIKYGNQNLNLTVLGTTPNYADIH</sequence>
<proteinExistence type="predicted"/>
<accession>A0A382CBP5</accession>